<accession>A0AAD6MX16</accession>
<proteinExistence type="predicted"/>
<protein>
    <submittedName>
        <fullName evidence="2">Uncharacterized protein</fullName>
    </submittedName>
</protein>
<evidence type="ECO:0000256" key="1">
    <source>
        <dbReference type="SAM" id="MobiDB-lite"/>
    </source>
</evidence>
<sequence>MDSLQVSICGIPVTTLSSAKDFPIWQHQLRTAILAEDPKIWDVLTGNLKAPNSHVLTPTSMPEVINDQLASGKPMQDISHPQRQERMTEDTGEKNRHDEEWQSLNMKAVSLINQTIASSVKESLKLTPPNSAFEIYSAICKPFGTTNILTAAEAWERLKKCKYLPNSTPGLSSHAFVTEWKKALADFMKLAQDNSSSEKPLPQLSAYIMFLDAVGNNPQTESWLRVHRFSPYNRDVLKAVYEDFLKGERRRELQG</sequence>
<dbReference type="EMBL" id="JAQJAN010000005">
    <property type="protein sequence ID" value="KAJ5728144.1"/>
    <property type="molecule type" value="Genomic_DNA"/>
</dbReference>
<evidence type="ECO:0000313" key="3">
    <source>
        <dbReference type="Proteomes" id="UP001215712"/>
    </source>
</evidence>
<dbReference type="AlphaFoldDB" id="A0AAD6MX16"/>
<gene>
    <name evidence="2" type="ORF">N7493_004474</name>
</gene>
<feature type="compositionally biased region" description="Basic and acidic residues" evidence="1">
    <location>
        <begin position="80"/>
        <end position="96"/>
    </location>
</feature>
<dbReference type="Proteomes" id="UP001215712">
    <property type="component" value="Unassembled WGS sequence"/>
</dbReference>
<evidence type="ECO:0000313" key="2">
    <source>
        <dbReference type="EMBL" id="KAJ5728144.1"/>
    </source>
</evidence>
<reference evidence="2" key="1">
    <citation type="journal article" date="2023" name="IMA Fungus">
        <title>Comparative genomic study of the Penicillium genus elucidates a diverse pangenome and 15 lateral gene transfer events.</title>
        <authorList>
            <person name="Petersen C."/>
            <person name="Sorensen T."/>
            <person name="Nielsen M.R."/>
            <person name="Sondergaard T.E."/>
            <person name="Sorensen J.L."/>
            <person name="Fitzpatrick D.A."/>
            <person name="Frisvad J.C."/>
            <person name="Nielsen K.L."/>
        </authorList>
    </citation>
    <scope>NUCLEOTIDE SEQUENCE</scope>
    <source>
        <strain evidence="2">IBT 17514</strain>
    </source>
</reference>
<name>A0AAD6MX16_9EURO</name>
<keyword evidence="3" id="KW-1185">Reference proteome</keyword>
<feature type="region of interest" description="Disordered" evidence="1">
    <location>
        <begin position="73"/>
        <end position="96"/>
    </location>
</feature>
<reference evidence="2" key="2">
    <citation type="submission" date="2023-01" db="EMBL/GenBank/DDBJ databases">
        <authorList>
            <person name="Petersen C."/>
        </authorList>
    </citation>
    <scope>NUCLEOTIDE SEQUENCE</scope>
    <source>
        <strain evidence="2">IBT 17514</strain>
    </source>
</reference>
<comment type="caution">
    <text evidence="2">The sequence shown here is derived from an EMBL/GenBank/DDBJ whole genome shotgun (WGS) entry which is preliminary data.</text>
</comment>
<organism evidence="2 3">
    <name type="scientific">Penicillium malachiteum</name>
    <dbReference type="NCBI Taxonomy" id="1324776"/>
    <lineage>
        <taxon>Eukaryota</taxon>
        <taxon>Fungi</taxon>
        <taxon>Dikarya</taxon>
        <taxon>Ascomycota</taxon>
        <taxon>Pezizomycotina</taxon>
        <taxon>Eurotiomycetes</taxon>
        <taxon>Eurotiomycetidae</taxon>
        <taxon>Eurotiales</taxon>
        <taxon>Aspergillaceae</taxon>
        <taxon>Penicillium</taxon>
    </lineage>
</organism>